<feature type="compositionally biased region" description="Polar residues" evidence="7">
    <location>
        <begin position="262"/>
        <end position="273"/>
    </location>
</feature>
<dbReference type="HOGENOM" id="CLU_025799_0_0_1"/>
<dbReference type="InterPro" id="IPR019787">
    <property type="entry name" value="Znf_PHD-finger"/>
</dbReference>
<comment type="subcellular location">
    <subcellularLocation>
        <location evidence="1">Nucleus</location>
    </subcellularLocation>
</comment>
<evidence type="ECO:0000256" key="7">
    <source>
        <dbReference type="SAM" id="MobiDB-lite"/>
    </source>
</evidence>
<dbReference type="VEuPathDB" id="FungiDB:TSTA_027910"/>
<dbReference type="STRING" id="441959.B8M6N8"/>
<protein>
    <submittedName>
        <fullName evidence="9">PHD finger domain protein, putative</fullName>
    </submittedName>
</protein>
<dbReference type="RefSeq" id="XP_002479934.1">
    <property type="nucleotide sequence ID" value="XM_002479889.1"/>
</dbReference>
<feature type="region of interest" description="Disordered" evidence="7">
    <location>
        <begin position="455"/>
        <end position="493"/>
    </location>
</feature>
<evidence type="ECO:0000256" key="2">
    <source>
        <dbReference type="ARBA" id="ARBA00022723"/>
    </source>
</evidence>
<keyword evidence="5" id="KW-0539">Nucleus</keyword>
<dbReference type="CDD" id="cd15502">
    <property type="entry name" value="PHD_Phf1p_Phf2p_like"/>
    <property type="match status" value="1"/>
</dbReference>
<dbReference type="OrthoDB" id="5863171at2759"/>
<organism evidence="9 10">
    <name type="scientific">Talaromyces stipitatus (strain ATCC 10500 / CBS 375.48 / QM 6759 / NRRL 1006)</name>
    <name type="common">Penicillium stipitatum</name>
    <dbReference type="NCBI Taxonomy" id="441959"/>
    <lineage>
        <taxon>Eukaryota</taxon>
        <taxon>Fungi</taxon>
        <taxon>Dikarya</taxon>
        <taxon>Ascomycota</taxon>
        <taxon>Pezizomycotina</taxon>
        <taxon>Eurotiomycetes</taxon>
        <taxon>Eurotiomycetidae</taxon>
        <taxon>Eurotiales</taxon>
        <taxon>Trichocomaceae</taxon>
        <taxon>Talaromyces</taxon>
        <taxon>Talaromyces sect. Talaromyces</taxon>
    </lineage>
</organism>
<dbReference type="Pfam" id="PF00628">
    <property type="entry name" value="PHD"/>
    <property type="match status" value="1"/>
</dbReference>
<evidence type="ECO:0000256" key="5">
    <source>
        <dbReference type="ARBA" id="ARBA00023242"/>
    </source>
</evidence>
<dbReference type="AlphaFoldDB" id="B8M6N8"/>
<evidence type="ECO:0000256" key="4">
    <source>
        <dbReference type="ARBA" id="ARBA00022833"/>
    </source>
</evidence>
<dbReference type="Gene3D" id="3.30.40.10">
    <property type="entry name" value="Zinc/RING finger domain, C3HC4 (zinc finger)"/>
    <property type="match status" value="1"/>
</dbReference>
<evidence type="ECO:0000256" key="1">
    <source>
        <dbReference type="ARBA" id="ARBA00004123"/>
    </source>
</evidence>
<dbReference type="InterPro" id="IPR001965">
    <property type="entry name" value="Znf_PHD"/>
</dbReference>
<reference evidence="10" key="1">
    <citation type="journal article" date="2015" name="Genome Announc.">
        <title>Genome sequence of the AIDS-associated pathogen Penicillium marneffei (ATCC18224) and its near taxonomic relative Talaromyces stipitatus (ATCC10500).</title>
        <authorList>
            <person name="Nierman W.C."/>
            <person name="Fedorova-Abrams N.D."/>
            <person name="Andrianopoulos A."/>
        </authorList>
    </citation>
    <scope>NUCLEOTIDE SEQUENCE [LARGE SCALE GENOMIC DNA]</scope>
    <source>
        <strain evidence="10">ATCC 10500 / CBS 375.48 / QM 6759 / NRRL 1006</strain>
    </source>
</reference>
<feature type="region of interest" description="Disordered" evidence="7">
    <location>
        <begin position="55"/>
        <end position="98"/>
    </location>
</feature>
<dbReference type="eggNOG" id="KOG4323">
    <property type="taxonomic scope" value="Eukaryota"/>
</dbReference>
<dbReference type="SUPFAM" id="SSF57903">
    <property type="entry name" value="FYVE/PHD zinc finger"/>
    <property type="match status" value="1"/>
</dbReference>
<dbReference type="GO" id="GO:0045814">
    <property type="term" value="P:negative regulation of gene expression, epigenetic"/>
    <property type="evidence" value="ECO:0007669"/>
    <property type="project" value="TreeGrafter"/>
</dbReference>
<accession>B8M6N8</accession>
<dbReference type="PANTHER" id="PTHR12628:SF10">
    <property type="entry name" value="HOMEOBOX DOMAIN-CONTAINING PROTEIN"/>
    <property type="match status" value="1"/>
</dbReference>
<dbReference type="GO" id="GO:0003682">
    <property type="term" value="F:chromatin binding"/>
    <property type="evidence" value="ECO:0007669"/>
    <property type="project" value="TreeGrafter"/>
</dbReference>
<keyword evidence="3 6" id="KW-0863">Zinc-finger</keyword>
<sequence length="535" mass="57617">MDLQNDRVSNPPLSQTADPSTSTSDTSYSQQSMPQSVPSFNDYSIYGGLANNTVSPFTPTIAHPSQSKSGLFTWPTDSSSSLPASANQIGGTPNLGSATHSRAVLRNSVVGYPALAPAPAPQKSALVEASTPSVMQVATGAATSALTNIIPQSNGTSSNHTVANFQTQPAPLPTPGLSIAPSITPKRQTPKSSPGKTSVKNRKRRNKRKRAQDSDDEIKAHDSSSDDESEDMLPSARQTKSGRQVNRPTFFAPSPEPIPISRQKSLPSGTATTGIPAKRRRKVYRKNGKEINITCRHCQRGHSPVTNMIVFCDECNDAYHQYCHDPPIKQELIDDKDAEWFCRECRPGTGPRILLRLKLPPQQLNSPITESAVSSVPLVCGERFTAEEQRGYLSSLSHATLVDMLVTLSKTNPTLPVFPENLRDLQSSKFAVTAATATNVAGELTEAVTVEMKDVASSSVGGEDSDTDSDSGSEYEVEEHRLYPRPGNGFHLPPEEDDFDILLDDPACPTFSYALHSYSPLNTLADTTPTVQVGG</sequence>
<dbReference type="OMA" id="DECNDAY"/>
<proteinExistence type="predicted"/>
<feature type="compositionally biased region" description="Polar residues" evidence="7">
    <location>
        <begin position="1"/>
        <end position="13"/>
    </location>
</feature>
<feature type="compositionally biased region" description="Polar residues" evidence="7">
    <location>
        <begin position="151"/>
        <end position="169"/>
    </location>
</feature>
<feature type="region of interest" description="Disordered" evidence="7">
    <location>
        <begin position="151"/>
        <end position="279"/>
    </location>
</feature>
<evidence type="ECO:0000256" key="3">
    <source>
        <dbReference type="ARBA" id="ARBA00022771"/>
    </source>
</evidence>
<dbReference type="PANTHER" id="PTHR12628">
    <property type="entry name" value="POLYCOMB-LIKE TRANSCRIPTION FACTOR"/>
    <property type="match status" value="1"/>
</dbReference>
<dbReference type="PhylomeDB" id="B8M6N8"/>
<feature type="compositionally biased region" description="Acidic residues" evidence="7">
    <location>
        <begin position="463"/>
        <end position="477"/>
    </location>
</feature>
<feature type="compositionally biased region" description="Basic residues" evidence="7">
    <location>
        <begin position="199"/>
        <end position="210"/>
    </location>
</feature>
<feature type="compositionally biased region" description="Basic and acidic residues" evidence="7">
    <location>
        <begin position="211"/>
        <end position="224"/>
    </location>
</feature>
<dbReference type="InterPro" id="IPR013083">
    <property type="entry name" value="Znf_RING/FYVE/PHD"/>
</dbReference>
<feature type="region of interest" description="Disordered" evidence="7">
    <location>
        <begin position="1"/>
        <end position="40"/>
    </location>
</feature>
<dbReference type="GO" id="GO:0005634">
    <property type="term" value="C:nucleus"/>
    <property type="evidence" value="ECO:0007669"/>
    <property type="project" value="UniProtKB-SubCell"/>
</dbReference>
<keyword evidence="4" id="KW-0862">Zinc</keyword>
<feature type="compositionally biased region" description="Polar residues" evidence="7">
    <location>
        <begin position="185"/>
        <end position="198"/>
    </location>
</feature>
<dbReference type="Proteomes" id="UP000001745">
    <property type="component" value="Unassembled WGS sequence"/>
</dbReference>
<dbReference type="InParanoid" id="B8M6N8"/>
<dbReference type="GO" id="GO:0008270">
    <property type="term" value="F:zinc ion binding"/>
    <property type="evidence" value="ECO:0007669"/>
    <property type="project" value="UniProtKB-KW"/>
</dbReference>
<name>B8M6N8_TALSN</name>
<dbReference type="InterPro" id="IPR011011">
    <property type="entry name" value="Znf_FYVE_PHD"/>
</dbReference>
<evidence type="ECO:0000313" key="9">
    <source>
        <dbReference type="EMBL" id="EED19500.1"/>
    </source>
</evidence>
<dbReference type="PROSITE" id="PS50016">
    <property type="entry name" value="ZF_PHD_2"/>
    <property type="match status" value="1"/>
</dbReference>
<evidence type="ECO:0000256" key="6">
    <source>
        <dbReference type="PROSITE-ProRule" id="PRU00146"/>
    </source>
</evidence>
<dbReference type="EMBL" id="EQ962654">
    <property type="protein sequence ID" value="EED19500.1"/>
    <property type="molecule type" value="Genomic_DNA"/>
</dbReference>
<feature type="domain" description="PHD-type" evidence="8">
    <location>
        <begin position="292"/>
        <end position="348"/>
    </location>
</feature>
<dbReference type="GO" id="GO:0003677">
    <property type="term" value="F:DNA binding"/>
    <property type="evidence" value="ECO:0007669"/>
    <property type="project" value="TreeGrafter"/>
</dbReference>
<dbReference type="InterPro" id="IPR019786">
    <property type="entry name" value="Zinc_finger_PHD-type_CS"/>
</dbReference>
<gene>
    <name evidence="9" type="ORF">TSTA_027910</name>
</gene>
<keyword evidence="10" id="KW-1185">Reference proteome</keyword>
<evidence type="ECO:0000259" key="8">
    <source>
        <dbReference type="PROSITE" id="PS50016"/>
    </source>
</evidence>
<dbReference type="GeneID" id="8108307"/>
<feature type="compositionally biased region" description="Polar residues" evidence="7">
    <location>
        <begin position="236"/>
        <end position="247"/>
    </location>
</feature>
<feature type="compositionally biased region" description="Low complexity" evidence="7">
    <location>
        <begin position="14"/>
        <end position="32"/>
    </location>
</feature>
<dbReference type="SMART" id="SM00249">
    <property type="entry name" value="PHD"/>
    <property type="match status" value="1"/>
</dbReference>
<evidence type="ECO:0000313" key="10">
    <source>
        <dbReference type="Proteomes" id="UP000001745"/>
    </source>
</evidence>
<dbReference type="PROSITE" id="PS01359">
    <property type="entry name" value="ZF_PHD_1"/>
    <property type="match status" value="1"/>
</dbReference>
<keyword evidence="2" id="KW-0479">Metal-binding</keyword>